<feature type="transmembrane region" description="Helical" evidence="1">
    <location>
        <begin position="51"/>
        <end position="73"/>
    </location>
</feature>
<protein>
    <submittedName>
        <fullName evidence="2">Uncharacterized protein</fullName>
    </submittedName>
</protein>
<dbReference type="EMBL" id="NNAY01002725">
    <property type="protein sequence ID" value="OXU20688.1"/>
    <property type="molecule type" value="Genomic_DNA"/>
</dbReference>
<proteinExistence type="predicted"/>
<accession>A0A232EQR8</accession>
<sequence>MAILRTFTRIGRLLTLIWSVYTIINAILERNKSFDKSLCIYCEYFVDQKKYFFYIFTYHIIAGIVTIFMTLGIDTSYMNCI</sequence>
<evidence type="ECO:0000313" key="3">
    <source>
        <dbReference type="Proteomes" id="UP000215335"/>
    </source>
</evidence>
<keyword evidence="1" id="KW-0472">Membrane</keyword>
<organism evidence="2 3">
    <name type="scientific">Trichomalopsis sarcophagae</name>
    <dbReference type="NCBI Taxonomy" id="543379"/>
    <lineage>
        <taxon>Eukaryota</taxon>
        <taxon>Metazoa</taxon>
        <taxon>Ecdysozoa</taxon>
        <taxon>Arthropoda</taxon>
        <taxon>Hexapoda</taxon>
        <taxon>Insecta</taxon>
        <taxon>Pterygota</taxon>
        <taxon>Neoptera</taxon>
        <taxon>Endopterygota</taxon>
        <taxon>Hymenoptera</taxon>
        <taxon>Apocrita</taxon>
        <taxon>Proctotrupomorpha</taxon>
        <taxon>Chalcidoidea</taxon>
        <taxon>Pteromalidae</taxon>
        <taxon>Pteromalinae</taxon>
        <taxon>Trichomalopsis</taxon>
    </lineage>
</organism>
<gene>
    <name evidence="2" type="ORF">TSAR_013727</name>
</gene>
<comment type="caution">
    <text evidence="2">The sequence shown here is derived from an EMBL/GenBank/DDBJ whole genome shotgun (WGS) entry which is preliminary data.</text>
</comment>
<keyword evidence="3" id="KW-1185">Reference proteome</keyword>
<keyword evidence="1" id="KW-0812">Transmembrane</keyword>
<evidence type="ECO:0000313" key="2">
    <source>
        <dbReference type="EMBL" id="OXU20688.1"/>
    </source>
</evidence>
<dbReference type="AlphaFoldDB" id="A0A232EQR8"/>
<dbReference type="Proteomes" id="UP000215335">
    <property type="component" value="Unassembled WGS sequence"/>
</dbReference>
<reference evidence="2 3" key="1">
    <citation type="journal article" date="2017" name="Curr. Biol.">
        <title>The Evolution of Venom by Co-option of Single-Copy Genes.</title>
        <authorList>
            <person name="Martinson E.O."/>
            <person name="Mrinalini"/>
            <person name="Kelkar Y.D."/>
            <person name="Chang C.H."/>
            <person name="Werren J.H."/>
        </authorList>
    </citation>
    <scope>NUCLEOTIDE SEQUENCE [LARGE SCALE GENOMIC DNA]</scope>
    <source>
        <strain evidence="2 3">Alberta</strain>
        <tissue evidence="2">Whole body</tissue>
    </source>
</reference>
<keyword evidence="1" id="KW-1133">Transmembrane helix</keyword>
<evidence type="ECO:0000256" key="1">
    <source>
        <dbReference type="SAM" id="Phobius"/>
    </source>
</evidence>
<name>A0A232EQR8_9HYME</name>